<accession>A0A0G4EKM7</accession>
<reference evidence="3 4" key="1">
    <citation type="submission" date="2014-11" db="EMBL/GenBank/DDBJ databases">
        <authorList>
            <person name="Zhu J."/>
            <person name="Qi W."/>
            <person name="Song R."/>
        </authorList>
    </citation>
    <scope>NUCLEOTIDE SEQUENCE [LARGE SCALE GENOMIC DNA]</scope>
</reference>
<keyword evidence="4" id="KW-1185">Reference proteome</keyword>
<dbReference type="EMBL" id="CDMY01000251">
    <property type="protein sequence ID" value="CEL96979.1"/>
    <property type="molecule type" value="Genomic_DNA"/>
</dbReference>
<feature type="compositionally biased region" description="Acidic residues" evidence="2">
    <location>
        <begin position="223"/>
        <end position="235"/>
    </location>
</feature>
<dbReference type="Proteomes" id="UP000041254">
    <property type="component" value="Unassembled WGS sequence"/>
</dbReference>
<dbReference type="Gene3D" id="1.10.287.1490">
    <property type="match status" value="1"/>
</dbReference>
<dbReference type="InParanoid" id="A0A0G4EKM7"/>
<sequence>MMHADTAKEVQKYLFTVDALKQAARHYHEAARDAMHKKDLSSTAMKEAWDRLSEAQKSFKEAKNAYKQAREKFESVNQQYGSALARLSGYQRRLQRRREQEALANASLKKYRDIQSAEIDEVEKAKEHAVGRVSSAMKGLEEKKAEAQRAVDDAEREYGQWQEGEDQLAKTAAKLEADINQAIAERTAAKRDYYTAKYAIQTQLLKQKLMGDRDESDWAWPEGAEDEADMGYEPA</sequence>
<protein>
    <submittedName>
        <fullName evidence="3">Uncharacterized protein</fullName>
    </submittedName>
</protein>
<gene>
    <name evidence="3" type="ORF">Vbra_12128</name>
</gene>
<name>A0A0G4EKM7_VITBC</name>
<keyword evidence="1" id="KW-0175">Coiled coil</keyword>
<dbReference type="VEuPathDB" id="CryptoDB:Vbra_12128"/>
<feature type="region of interest" description="Disordered" evidence="2">
    <location>
        <begin position="211"/>
        <end position="235"/>
    </location>
</feature>
<evidence type="ECO:0000256" key="2">
    <source>
        <dbReference type="SAM" id="MobiDB-lite"/>
    </source>
</evidence>
<proteinExistence type="predicted"/>
<feature type="coiled-coil region" evidence="1">
    <location>
        <begin position="52"/>
        <end position="79"/>
    </location>
</feature>
<feature type="coiled-coil region" evidence="1">
    <location>
        <begin position="130"/>
        <end position="192"/>
    </location>
</feature>
<evidence type="ECO:0000313" key="3">
    <source>
        <dbReference type="EMBL" id="CEL96979.1"/>
    </source>
</evidence>
<organism evidence="3 4">
    <name type="scientific">Vitrella brassicaformis (strain CCMP3155)</name>
    <dbReference type="NCBI Taxonomy" id="1169540"/>
    <lineage>
        <taxon>Eukaryota</taxon>
        <taxon>Sar</taxon>
        <taxon>Alveolata</taxon>
        <taxon>Colpodellida</taxon>
        <taxon>Vitrellaceae</taxon>
        <taxon>Vitrella</taxon>
    </lineage>
</organism>
<evidence type="ECO:0000256" key="1">
    <source>
        <dbReference type="SAM" id="Coils"/>
    </source>
</evidence>
<evidence type="ECO:0000313" key="4">
    <source>
        <dbReference type="Proteomes" id="UP000041254"/>
    </source>
</evidence>
<dbReference type="AlphaFoldDB" id="A0A0G4EKM7"/>